<keyword evidence="1" id="KW-1133">Transmembrane helix</keyword>
<gene>
    <name evidence="2" type="ORF">SAMN05421780_102262</name>
</gene>
<feature type="transmembrane region" description="Helical" evidence="1">
    <location>
        <begin position="39"/>
        <end position="56"/>
    </location>
</feature>
<dbReference type="Proteomes" id="UP000199514">
    <property type="component" value="Unassembled WGS sequence"/>
</dbReference>
<evidence type="ECO:0000313" key="2">
    <source>
        <dbReference type="EMBL" id="SFC00956.1"/>
    </source>
</evidence>
<dbReference type="OrthoDB" id="963633at2"/>
<protein>
    <recommendedName>
        <fullName evidence="4">DUF4199 domain-containing protein</fullName>
    </recommendedName>
</protein>
<dbReference type="Pfam" id="PF13858">
    <property type="entry name" value="DUF4199"/>
    <property type="match status" value="1"/>
</dbReference>
<dbReference type="STRING" id="927664.SAMN05421780_102262"/>
<name>A0A1I1FPM7_9BACT</name>
<dbReference type="InterPro" id="IPR025250">
    <property type="entry name" value="DUF4199"/>
</dbReference>
<evidence type="ECO:0000313" key="3">
    <source>
        <dbReference type="Proteomes" id="UP000199514"/>
    </source>
</evidence>
<feature type="transmembrane region" description="Helical" evidence="1">
    <location>
        <begin position="76"/>
        <end position="96"/>
    </location>
</feature>
<evidence type="ECO:0000256" key="1">
    <source>
        <dbReference type="SAM" id="Phobius"/>
    </source>
</evidence>
<feature type="transmembrane region" description="Helical" evidence="1">
    <location>
        <begin position="6"/>
        <end position="27"/>
    </location>
</feature>
<dbReference type="RefSeq" id="WP_091508640.1">
    <property type="nucleotide sequence ID" value="NZ_FOLE01000002.1"/>
</dbReference>
<keyword evidence="1" id="KW-0472">Membrane</keyword>
<accession>A0A1I1FPM7</accession>
<reference evidence="2 3" key="1">
    <citation type="submission" date="2016-10" db="EMBL/GenBank/DDBJ databases">
        <authorList>
            <person name="de Groot N.N."/>
        </authorList>
    </citation>
    <scope>NUCLEOTIDE SEQUENCE [LARGE SCALE GENOMIC DNA]</scope>
    <source>
        <strain evidence="2 3">DSM 6793</strain>
    </source>
</reference>
<dbReference type="EMBL" id="FOLE01000002">
    <property type="protein sequence ID" value="SFC00956.1"/>
    <property type="molecule type" value="Genomic_DNA"/>
</dbReference>
<sequence length="184" mass="20658">MNIQLLRIAAFAGLFSGFGCATYFLLVFGNVLTSPLARYMDIWIPALAMIFSMWYVRGGRRDGHLHFWEALMMGNVTQLVTALLSASILYVVLNYVSDKALLGYIESSKIFIINSKANTIQQFGQKAYDEQLATIGQTTASGIFIDEFFKKITYMFLLVPLLSLILRHKAPAQPETKIDLTKAE</sequence>
<keyword evidence="3" id="KW-1185">Reference proteome</keyword>
<dbReference type="PROSITE" id="PS51257">
    <property type="entry name" value="PROKAR_LIPOPROTEIN"/>
    <property type="match status" value="1"/>
</dbReference>
<evidence type="ECO:0008006" key="4">
    <source>
        <dbReference type="Google" id="ProtNLM"/>
    </source>
</evidence>
<proteinExistence type="predicted"/>
<organism evidence="2 3">
    <name type="scientific">Flexibacter flexilis DSM 6793</name>
    <dbReference type="NCBI Taxonomy" id="927664"/>
    <lineage>
        <taxon>Bacteria</taxon>
        <taxon>Pseudomonadati</taxon>
        <taxon>Bacteroidota</taxon>
        <taxon>Cytophagia</taxon>
        <taxon>Cytophagales</taxon>
        <taxon>Flexibacteraceae</taxon>
        <taxon>Flexibacter</taxon>
    </lineage>
</organism>
<keyword evidence="1" id="KW-0812">Transmembrane</keyword>
<dbReference type="AlphaFoldDB" id="A0A1I1FPM7"/>